<comment type="caution">
    <text evidence="2">The sequence shown here is derived from an EMBL/GenBank/DDBJ whole genome shotgun (WGS) entry which is preliminary data.</text>
</comment>
<gene>
    <name evidence="2" type="ORF">FVE85_6500</name>
</gene>
<protein>
    <submittedName>
        <fullName evidence="2">Uncharacterized protein</fullName>
    </submittedName>
</protein>
<reference evidence="3" key="1">
    <citation type="journal article" date="2019" name="Nat. Commun.">
        <title>Expansion of phycobilisome linker gene families in mesophilic red algae.</title>
        <authorList>
            <person name="Lee J."/>
            <person name="Kim D."/>
            <person name="Bhattacharya D."/>
            <person name="Yoon H.S."/>
        </authorList>
    </citation>
    <scope>NUCLEOTIDE SEQUENCE [LARGE SCALE GENOMIC DNA]</scope>
    <source>
        <strain evidence="3">CCMP 1328</strain>
    </source>
</reference>
<feature type="region of interest" description="Disordered" evidence="1">
    <location>
        <begin position="1"/>
        <end position="25"/>
    </location>
</feature>
<name>A0A5J4Z6G1_PORPP</name>
<feature type="compositionally biased region" description="Basic and acidic residues" evidence="1">
    <location>
        <begin position="44"/>
        <end position="62"/>
    </location>
</feature>
<evidence type="ECO:0000313" key="2">
    <source>
        <dbReference type="EMBL" id="KAA8498915.1"/>
    </source>
</evidence>
<dbReference type="Proteomes" id="UP000324585">
    <property type="component" value="Unassembled WGS sequence"/>
</dbReference>
<feature type="region of interest" description="Disordered" evidence="1">
    <location>
        <begin position="105"/>
        <end position="149"/>
    </location>
</feature>
<keyword evidence="3" id="KW-1185">Reference proteome</keyword>
<evidence type="ECO:0000313" key="3">
    <source>
        <dbReference type="Proteomes" id="UP000324585"/>
    </source>
</evidence>
<proteinExistence type="predicted"/>
<evidence type="ECO:0000256" key="1">
    <source>
        <dbReference type="SAM" id="MobiDB-lite"/>
    </source>
</evidence>
<dbReference type="EMBL" id="VRMN01000001">
    <property type="protein sequence ID" value="KAA8498915.1"/>
    <property type="molecule type" value="Genomic_DNA"/>
</dbReference>
<dbReference type="AlphaFoldDB" id="A0A5J4Z6G1"/>
<sequence length="424" mass="46434">MVADTVSADLDIQAPTLGSHKRSTDQQEFCVGAFRFRKKAKHSAASEESQHSESLAQKDQRPVRVNADAQSEKGGFEGDKPVGGCTNSAGSIADAVPVKAEIASMGGHQDTRQKSSQDDHVASVTQKVGKTTASSSPAKDKSVQGNEDADQTQLGVLESQSELTGHFTTLQRVLLLLRMSRRSSASSNKTHSPQVITSSADVSLRQAWREAMASQFDVLFSSTTLPNTTEDENAMQSQLLSCAENVASRFLLAMEQDDYDVLNLESVIELSEGQIGAFQVSNPINKVRAMQLELLEQAKARYEEELSFWEDLESCRHDALIQAQSSMEHGFLSQLEVARSAPATDATNQESESTSVSHPNAQHLLEQLELACDVLGTTFKRLQRKLRQHHASHDLAVDFLASQVFMPCSDRQLEHPKTLILGLR</sequence>
<organism evidence="2 3">
    <name type="scientific">Porphyridium purpureum</name>
    <name type="common">Red alga</name>
    <name type="synonym">Porphyridium cruentum</name>
    <dbReference type="NCBI Taxonomy" id="35688"/>
    <lineage>
        <taxon>Eukaryota</taxon>
        <taxon>Rhodophyta</taxon>
        <taxon>Bangiophyceae</taxon>
        <taxon>Porphyridiales</taxon>
        <taxon>Porphyridiaceae</taxon>
        <taxon>Porphyridium</taxon>
    </lineage>
</organism>
<feature type="compositionally biased region" description="Polar residues" evidence="1">
    <location>
        <begin position="123"/>
        <end position="137"/>
    </location>
</feature>
<feature type="compositionally biased region" description="Basic and acidic residues" evidence="1">
    <location>
        <begin position="70"/>
        <end position="80"/>
    </location>
</feature>
<feature type="compositionally biased region" description="Basic and acidic residues" evidence="1">
    <location>
        <begin position="109"/>
        <end position="121"/>
    </location>
</feature>
<accession>A0A5J4Z6G1</accession>
<feature type="region of interest" description="Disordered" evidence="1">
    <location>
        <begin position="40"/>
        <end position="89"/>
    </location>
</feature>